<dbReference type="EMBL" id="AZEY01000105">
    <property type="protein sequence ID" value="KRL62929.1"/>
    <property type="molecule type" value="Genomic_DNA"/>
</dbReference>
<dbReference type="PATRIC" id="fig|1423739.3.peg.1883"/>
<dbReference type="GO" id="GO:0004527">
    <property type="term" value="F:exonuclease activity"/>
    <property type="evidence" value="ECO:0007669"/>
    <property type="project" value="UniProtKB-KW"/>
</dbReference>
<dbReference type="GO" id="GO:0006302">
    <property type="term" value="P:double-strand break repair"/>
    <property type="evidence" value="ECO:0007669"/>
    <property type="project" value="InterPro"/>
</dbReference>
<dbReference type="InterPro" id="IPR027417">
    <property type="entry name" value="P-loop_NTPase"/>
</dbReference>
<dbReference type="Proteomes" id="UP000052013">
    <property type="component" value="Unassembled WGS sequence"/>
</dbReference>
<evidence type="ECO:0000256" key="5">
    <source>
        <dbReference type="SAM" id="MobiDB-lite"/>
    </source>
</evidence>
<keyword evidence="4" id="KW-0175">Coiled coil</keyword>
<comment type="caution">
    <text evidence="7">The sequence shown here is derived from an EMBL/GenBank/DDBJ whole genome shotgun (WGS) entry which is preliminary data.</text>
</comment>
<feature type="coiled-coil region" evidence="4">
    <location>
        <begin position="615"/>
        <end position="649"/>
    </location>
</feature>
<sequence length="1045" mass="118882">MKPLKLTLKNFGPYENETIDFTKLSAASVFLISGKTGSGKTTIFDAITFALYGNGTNNDREIDMMRSDFADPDQPTEVDLRFEHQGKVYEVDRQPKQTRNKQRGEGQKEYASKGKLAIFDADKKIDEITKLQLINIKIEDILQLSRDQFIQIVLLPQGEFRHFLDSDSKDKEIVLRRIFRTQLFQRWSDALSDKLRQQNTKTSEAQDAITRDLSAVQWLDGAPEDIQKQNTETQIDVLSDQQSDVNRKLKQLEKQQQDAQQAVEVQTQKLNDDQKMNAKIDELNQQLKTQADLQSQKKKYEHLQKQIDQLTWVKNYQPKYHDFQRLQGTITDYQAQLKDNADQLKQQTISEQAAKDSQTRLQDQKDNQSQRQTEKSVLQHQRPAFEKATELERQVEQAARVTANLQQELKKQQAQVDDLTSRDRKISDDLKQQSALNQQLTRLNQEQNNLESAKKQLNRLFKDQKNNQRLADQIKTEQAENQQLTVQVTQQQQDYDQLRNNWLRNQIANLVSQLKPGTPCPVCGSPEHPNPAVVADLPSVSDEQMKAAENDLQKAKTRLSRQQASVTEQTDLLGRQQQQYQAAFDDTVRDLAAQKLIDADQTELNEVIKQVKDCIARYQATSKDVETSVKALNEEANQQTKIQEELTANTAAAKQAQDRYYAAQSQQQKLAGQLETAKGSLPTQFKDLATLDQRVAELTNLIEKYDAEVAANNQQLQKIENRISALHATEKTVNQELENTSNDLGKVQTELTAAIRAHFETEDWSVFTALLPELAKLSQYQQAIQDYHEQLQRIETIIAKDRQDIGDHQVVDLAAEKDRLSGLATTRDELKKQFGEQHDQALRNNDNLKRIKRNFKKIHDQQEMINQLQLLVQTVNGSGDAKLGLERYVLRAQLVEILRVANQHLKQLSSGRYTLKLHKEAGSYQKNTGLEIDVDDFNVGQTRSVHTLSGGESFIAALSLALALGEVIMSESGGISIDTLFVDEGFGSLDQESLSMAMAALENIESSSRMIGIISHVTMLQEQIPYQLQVKPEGQGKSKTKIVVP</sequence>
<evidence type="ECO:0000313" key="7">
    <source>
        <dbReference type="EMBL" id="KRL62929.1"/>
    </source>
</evidence>
<comment type="similarity">
    <text evidence="1">Belongs to the SMC family. SbcC subfamily.</text>
</comment>
<dbReference type="InterPro" id="IPR038729">
    <property type="entry name" value="Rad50/SbcC_AAA"/>
</dbReference>
<organism evidence="7 8">
    <name type="scientific">Lentilactobacillus diolivorans DSM 14421</name>
    <dbReference type="NCBI Taxonomy" id="1423739"/>
    <lineage>
        <taxon>Bacteria</taxon>
        <taxon>Bacillati</taxon>
        <taxon>Bacillota</taxon>
        <taxon>Bacilli</taxon>
        <taxon>Lactobacillales</taxon>
        <taxon>Lactobacillaceae</taxon>
        <taxon>Lentilactobacillus</taxon>
    </lineage>
</organism>
<protein>
    <recommendedName>
        <fullName evidence="3">Nuclease SbcCD subunit C</fullName>
    </recommendedName>
</protein>
<evidence type="ECO:0000256" key="3">
    <source>
        <dbReference type="ARBA" id="ARBA00013368"/>
    </source>
</evidence>
<evidence type="ECO:0000259" key="6">
    <source>
        <dbReference type="Pfam" id="PF13476"/>
    </source>
</evidence>
<evidence type="ECO:0000256" key="4">
    <source>
        <dbReference type="SAM" id="Coils"/>
    </source>
</evidence>
<dbReference type="SUPFAM" id="SSF52540">
    <property type="entry name" value="P-loop containing nucleoside triphosphate hydrolases"/>
    <property type="match status" value="2"/>
</dbReference>
<dbReference type="PANTHER" id="PTHR32114:SF2">
    <property type="entry name" value="ABC TRANSPORTER ABCH.3"/>
    <property type="match status" value="1"/>
</dbReference>
<evidence type="ECO:0000256" key="2">
    <source>
        <dbReference type="ARBA" id="ARBA00011322"/>
    </source>
</evidence>
<keyword evidence="7" id="KW-0269">Exonuclease</keyword>
<feature type="coiled-coil region" evidence="4">
    <location>
        <begin position="235"/>
        <end position="269"/>
    </location>
</feature>
<feature type="coiled-coil region" evidence="4">
    <location>
        <begin position="388"/>
        <end position="501"/>
    </location>
</feature>
<gene>
    <name evidence="7" type="ORF">FC85_GL001800</name>
</gene>
<keyword evidence="7" id="KW-0540">Nuclease</keyword>
<accession>A0A0R1S1Q1</accession>
<reference evidence="7 8" key="1">
    <citation type="journal article" date="2015" name="Genome Announc.">
        <title>Expanding the biotechnology potential of lactobacilli through comparative genomics of 213 strains and associated genera.</title>
        <authorList>
            <person name="Sun Z."/>
            <person name="Harris H.M."/>
            <person name="McCann A."/>
            <person name="Guo C."/>
            <person name="Argimon S."/>
            <person name="Zhang W."/>
            <person name="Yang X."/>
            <person name="Jeffery I.B."/>
            <person name="Cooney J.C."/>
            <person name="Kagawa T.F."/>
            <person name="Liu W."/>
            <person name="Song Y."/>
            <person name="Salvetti E."/>
            <person name="Wrobel A."/>
            <person name="Rasinkangas P."/>
            <person name="Parkhill J."/>
            <person name="Rea M.C."/>
            <person name="O'Sullivan O."/>
            <person name="Ritari J."/>
            <person name="Douillard F.P."/>
            <person name="Paul Ross R."/>
            <person name="Yang R."/>
            <person name="Briner A.E."/>
            <person name="Felis G.E."/>
            <person name="de Vos W.M."/>
            <person name="Barrangou R."/>
            <person name="Klaenhammer T.R."/>
            <person name="Caufield P.W."/>
            <person name="Cui Y."/>
            <person name="Zhang H."/>
            <person name="O'Toole P.W."/>
        </authorList>
    </citation>
    <scope>NUCLEOTIDE SEQUENCE [LARGE SCALE GENOMIC DNA]</scope>
    <source>
        <strain evidence="7 8">DSM 14421</strain>
    </source>
</reference>
<feature type="domain" description="Rad50/SbcC-type AAA" evidence="6">
    <location>
        <begin position="5"/>
        <end position="289"/>
    </location>
</feature>
<keyword evidence="7" id="KW-0378">Hydrolase</keyword>
<evidence type="ECO:0000313" key="8">
    <source>
        <dbReference type="Proteomes" id="UP000052013"/>
    </source>
</evidence>
<feature type="compositionally biased region" description="Basic and acidic residues" evidence="5">
    <location>
        <begin position="353"/>
        <end position="374"/>
    </location>
</feature>
<feature type="coiled-coil region" evidence="4">
    <location>
        <begin position="688"/>
        <end position="736"/>
    </location>
</feature>
<evidence type="ECO:0000256" key="1">
    <source>
        <dbReference type="ARBA" id="ARBA00006930"/>
    </source>
</evidence>
<dbReference type="RefSeq" id="WP_057866099.1">
    <property type="nucleotide sequence ID" value="NZ_AZEY01000105.1"/>
</dbReference>
<dbReference type="GO" id="GO:0016887">
    <property type="term" value="F:ATP hydrolysis activity"/>
    <property type="evidence" value="ECO:0007669"/>
    <property type="project" value="InterPro"/>
</dbReference>
<dbReference type="PANTHER" id="PTHR32114">
    <property type="entry name" value="ABC TRANSPORTER ABCH.3"/>
    <property type="match status" value="1"/>
</dbReference>
<proteinExistence type="inferred from homology"/>
<dbReference type="Pfam" id="PF13558">
    <property type="entry name" value="SbcC_Walker_B"/>
    <property type="match status" value="1"/>
</dbReference>
<name>A0A0R1S1Q1_9LACO</name>
<dbReference type="Pfam" id="PF13476">
    <property type="entry name" value="AAA_23"/>
    <property type="match status" value="1"/>
</dbReference>
<comment type="subunit">
    <text evidence="2">Heterodimer of SbcC and SbcD.</text>
</comment>
<feature type="coiled-coil region" evidence="4">
    <location>
        <begin position="777"/>
        <end position="833"/>
    </location>
</feature>
<dbReference type="Gene3D" id="3.40.50.300">
    <property type="entry name" value="P-loop containing nucleotide triphosphate hydrolases"/>
    <property type="match status" value="2"/>
</dbReference>
<dbReference type="AlphaFoldDB" id="A0A0R1S1Q1"/>
<dbReference type="STRING" id="1423739.FC85_GL001800"/>
<feature type="region of interest" description="Disordered" evidence="5">
    <location>
        <begin position="352"/>
        <end position="386"/>
    </location>
</feature>